<evidence type="ECO:0008006" key="5">
    <source>
        <dbReference type="Google" id="ProtNLM"/>
    </source>
</evidence>
<dbReference type="Proteomes" id="UP000270661">
    <property type="component" value="Unassembled WGS sequence"/>
</dbReference>
<feature type="domain" description="GST N-terminal" evidence="1">
    <location>
        <begin position="14"/>
        <end position="97"/>
    </location>
</feature>
<evidence type="ECO:0000259" key="2">
    <source>
        <dbReference type="PROSITE" id="PS50405"/>
    </source>
</evidence>
<dbReference type="Pfam" id="PF13410">
    <property type="entry name" value="GST_C_2"/>
    <property type="match status" value="1"/>
</dbReference>
<dbReference type="InterPro" id="IPR004045">
    <property type="entry name" value="Glutathione_S-Trfase_N"/>
</dbReference>
<dbReference type="Gene3D" id="1.20.1050.10">
    <property type="match status" value="1"/>
</dbReference>
<organism evidence="3 4">
    <name type="scientific">Pseudomonas corrugata</name>
    <dbReference type="NCBI Taxonomy" id="47879"/>
    <lineage>
        <taxon>Bacteria</taxon>
        <taxon>Pseudomonadati</taxon>
        <taxon>Pseudomonadota</taxon>
        <taxon>Gammaproteobacteria</taxon>
        <taxon>Pseudomonadales</taxon>
        <taxon>Pseudomonadaceae</taxon>
        <taxon>Pseudomonas</taxon>
    </lineage>
</organism>
<evidence type="ECO:0000313" key="4">
    <source>
        <dbReference type="Proteomes" id="UP000270661"/>
    </source>
</evidence>
<keyword evidence="4" id="KW-1185">Reference proteome</keyword>
<protein>
    <recommendedName>
        <fullName evidence="5">GST N-terminal domain-containing protein</fullName>
    </recommendedName>
</protein>
<comment type="caution">
    <text evidence="3">The sequence shown here is derived from an EMBL/GenBank/DDBJ whole genome shotgun (WGS) entry which is preliminary data.</text>
</comment>
<dbReference type="STRING" id="47879.AXG94_14985"/>
<dbReference type="Pfam" id="PF13409">
    <property type="entry name" value="GST_N_2"/>
    <property type="match status" value="1"/>
</dbReference>
<dbReference type="PROSITE" id="PS50405">
    <property type="entry name" value="GST_CTER"/>
    <property type="match status" value="1"/>
</dbReference>
<dbReference type="PANTHER" id="PTHR43968:SF6">
    <property type="entry name" value="GLUTATHIONE S-TRANSFERASE OMEGA"/>
    <property type="match status" value="1"/>
</dbReference>
<dbReference type="SFLD" id="SFLDS00019">
    <property type="entry name" value="Glutathione_Transferase_(cytos"/>
    <property type="match status" value="1"/>
</dbReference>
<gene>
    <name evidence="3" type="ORF">ALQ77_01633</name>
</gene>
<dbReference type="CDD" id="cd00570">
    <property type="entry name" value="GST_N_family"/>
    <property type="match status" value="1"/>
</dbReference>
<feature type="domain" description="GST C-terminal" evidence="2">
    <location>
        <begin position="102"/>
        <end position="221"/>
    </location>
</feature>
<sequence>MRILLLMGIPMSRSPLVLVSHHLCPFVQRVAIVLLEKEVSFQRLNVDLRDRPDWFLTMSPTGKVPLLKVPDGNEGGSVLFESVAICEYLEDVHPDPALHPVNALTRAQHRAWIEFASATLGDAWGFLNASDQQTALGKSAALRGKLERFDGEMSDGPYFAGQRLSMVDIAMAPVFRYFDILGFASNHPLFDGLSRVAEWRRALAKHPSIQAAVAEDYAVRFREHLQEAGAVLATA</sequence>
<dbReference type="InterPro" id="IPR040079">
    <property type="entry name" value="Glutathione_S-Trfase"/>
</dbReference>
<dbReference type="GO" id="GO:0005737">
    <property type="term" value="C:cytoplasm"/>
    <property type="evidence" value="ECO:0007669"/>
    <property type="project" value="TreeGrafter"/>
</dbReference>
<name>A0A3M3E600_9PSED</name>
<dbReference type="InterPro" id="IPR010987">
    <property type="entry name" value="Glutathione-S-Trfase_C-like"/>
</dbReference>
<dbReference type="SUPFAM" id="SSF47616">
    <property type="entry name" value="GST C-terminal domain-like"/>
    <property type="match status" value="1"/>
</dbReference>
<dbReference type="Gene3D" id="3.40.30.10">
    <property type="entry name" value="Glutaredoxin"/>
    <property type="match status" value="1"/>
</dbReference>
<dbReference type="InterPro" id="IPR036249">
    <property type="entry name" value="Thioredoxin-like_sf"/>
</dbReference>
<dbReference type="CDD" id="cd00299">
    <property type="entry name" value="GST_C_family"/>
    <property type="match status" value="1"/>
</dbReference>
<dbReference type="PANTHER" id="PTHR43968">
    <property type="match status" value="1"/>
</dbReference>
<dbReference type="PROSITE" id="PS50404">
    <property type="entry name" value="GST_NTER"/>
    <property type="match status" value="1"/>
</dbReference>
<reference evidence="3 4" key="1">
    <citation type="submission" date="2018-08" db="EMBL/GenBank/DDBJ databases">
        <title>Recombination of ecologically and evolutionarily significant loci maintains genetic cohesion in the Pseudomonas syringae species complex.</title>
        <authorList>
            <person name="Dillon M."/>
            <person name="Thakur S."/>
            <person name="Almeida R.N.D."/>
            <person name="Weir B.S."/>
            <person name="Guttman D.S."/>
        </authorList>
    </citation>
    <scope>NUCLEOTIDE SEQUENCE [LARGE SCALE GENOMIC DNA]</scope>
    <source>
        <strain evidence="3 4">NCPPB2445</strain>
    </source>
</reference>
<dbReference type="EMBL" id="RBOJ01000096">
    <property type="protein sequence ID" value="RMM44928.1"/>
    <property type="molecule type" value="Genomic_DNA"/>
</dbReference>
<dbReference type="InterPro" id="IPR036282">
    <property type="entry name" value="Glutathione-S-Trfase_C_sf"/>
</dbReference>
<dbReference type="InterPro" id="IPR050983">
    <property type="entry name" value="GST_Omega/HSP26"/>
</dbReference>
<dbReference type="AlphaFoldDB" id="A0A3M3E600"/>
<accession>A0A3M3E600</accession>
<dbReference type="SUPFAM" id="SSF52833">
    <property type="entry name" value="Thioredoxin-like"/>
    <property type="match status" value="1"/>
</dbReference>
<dbReference type="SFLD" id="SFLDG00358">
    <property type="entry name" value="Main_(cytGST)"/>
    <property type="match status" value="1"/>
</dbReference>
<proteinExistence type="predicted"/>
<evidence type="ECO:0000259" key="1">
    <source>
        <dbReference type="PROSITE" id="PS50404"/>
    </source>
</evidence>
<evidence type="ECO:0000313" key="3">
    <source>
        <dbReference type="EMBL" id="RMM44928.1"/>
    </source>
</evidence>